<keyword evidence="4" id="KW-0997">Cell inner membrane</keyword>
<evidence type="ECO:0000256" key="6">
    <source>
        <dbReference type="ARBA" id="ARBA00022989"/>
    </source>
</evidence>
<dbReference type="InterPro" id="IPR045584">
    <property type="entry name" value="Pilin-like"/>
</dbReference>
<evidence type="ECO:0000256" key="3">
    <source>
        <dbReference type="ARBA" id="ARBA00022481"/>
    </source>
</evidence>
<dbReference type="Pfam" id="PF07963">
    <property type="entry name" value="N_methyl"/>
    <property type="match status" value="1"/>
</dbReference>
<dbReference type="GO" id="GO:0005886">
    <property type="term" value="C:plasma membrane"/>
    <property type="evidence" value="ECO:0007669"/>
    <property type="project" value="UniProtKB-SubCell"/>
</dbReference>
<evidence type="ECO:0000256" key="5">
    <source>
        <dbReference type="ARBA" id="ARBA00022692"/>
    </source>
</evidence>
<proteinExistence type="predicted"/>
<dbReference type="GO" id="GO:0015628">
    <property type="term" value="P:protein secretion by the type II secretion system"/>
    <property type="evidence" value="ECO:0007669"/>
    <property type="project" value="InterPro"/>
</dbReference>
<dbReference type="Gene3D" id="3.55.40.10">
    <property type="entry name" value="minor pseudopilin epsh domain"/>
    <property type="match status" value="1"/>
</dbReference>
<evidence type="ECO:0000259" key="8">
    <source>
        <dbReference type="Pfam" id="PF12019"/>
    </source>
</evidence>
<keyword evidence="3" id="KW-0488">Methylation</keyword>
<evidence type="ECO:0000256" key="1">
    <source>
        <dbReference type="ARBA" id="ARBA00004377"/>
    </source>
</evidence>
<evidence type="ECO:0000256" key="2">
    <source>
        <dbReference type="ARBA" id="ARBA00022475"/>
    </source>
</evidence>
<dbReference type="InterPro" id="IPR012902">
    <property type="entry name" value="N_methyl_site"/>
</dbReference>
<evidence type="ECO:0000256" key="7">
    <source>
        <dbReference type="ARBA" id="ARBA00023136"/>
    </source>
</evidence>
<dbReference type="EMBL" id="JAAZON010000692">
    <property type="protein sequence ID" value="NMC64512.1"/>
    <property type="molecule type" value="Genomic_DNA"/>
</dbReference>
<evidence type="ECO:0000256" key="4">
    <source>
        <dbReference type="ARBA" id="ARBA00022519"/>
    </source>
</evidence>
<keyword evidence="6" id="KW-1133">Transmembrane helix</keyword>
<protein>
    <recommendedName>
        <fullName evidence="8">General secretion pathway GspH domain-containing protein</fullName>
    </recommendedName>
</protein>
<evidence type="ECO:0000313" key="10">
    <source>
        <dbReference type="Proteomes" id="UP000524246"/>
    </source>
</evidence>
<dbReference type="Proteomes" id="UP000524246">
    <property type="component" value="Unassembled WGS sequence"/>
</dbReference>
<dbReference type="Pfam" id="PF12019">
    <property type="entry name" value="GspH"/>
    <property type="match status" value="1"/>
</dbReference>
<dbReference type="InterPro" id="IPR022346">
    <property type="entry name" value="T2SS_GspH"/>
</dbReference>
<evidence type="ECO:0000313" key="9">
    <source>
        <dbReference type="EMBL" id="NMC64512.1"/>
    </source>
</evidence>
<accession>A0A7X9ILQ8</accession>
<sequence length="167" mass="18459">MTSHKFCSTKFSNRKESAFTLIEMLVTVLLLFVLAYTASSNVPELIQSFGRKNAKQEIDSDLRRARSEATKEGTRVVFEFINGGASYRVGFDYLPYSNPAVADKYIFQQNLSNDVTVSTSAPVIFDSRGYLIDASGDPTTVDIELRQDGAVFKTGTIFATGLLHYAS</sequence>
<organism evidence="9 10">
    <name type="scientific">SAR324 cluster bacterium</name>
    <dbReference type="NCBI Taxonomy" id="2024889"/>
    <lineage>
        <taxon>Bacteria</taxon>
        <taxon>Deltaproteobacteria</taxon>
        <taxon>SAR324 cluster</taxon>
    </lineage>
</organism>
<name>A0A7X9ILQ8_9DELT</name>
<keyword evidence="7" id="KW-0472">Membrane</keyword>
<keyword evidence="2" id="KW-1003">Cell membrane</keyword>
<dbReference type="AlphaFoldDB" id="A0A7X9ILQ8"/>
<keyword evidence="5" id="KW-0812">Transmembrane</keyword>
<dbReference type="SUPFAM" id="SSF54523">
    <property type="entry name" value="Pili subunits"/>
    <property type="match status" value="1"/>
</dbReference>
<gene>
    <name evidence="9" type="ORF">GYA55_15205</name>
</gene>
<feature type="domain" description="General secretion pathway GspH" evidence="8">
    <location>
        <begin position="56"/>
        <end position="147"/>
    </location>
</feature>
<reference evidence="9 10" key="1">
    <citation type="journal article" date="2020" name="Biotechnol. Biofuels">
        <title>New insights from the biogas microbiome by comprehensive genome-resolved metagenomics of nearly 1600 species originating from multiple anaerobic digesters.</title>
        <authorList>
            <person name="Campanaro S."/>
            <person name="Treu L."/>
            <person name="Rodriguez-R L.M."/>
            <person name="Kovalovszki A."/>
            <person name="Ziels R.M."/>
            <person name="Maus I."/>
            <person name="Zhu X."/>
            <person name="Kougias P.G."/>
            <person name="Basile A."/>
            <person name="Luo G."/>
            <person name="Schluter A."/>
            <person name="Konstantinidis K.T."/>
            <person name="Angelidaki I."/>
        </authorList>
    </citation>
    <scope>NUCLEOTIDE SEQUENCE [LARGE SCALE GENOMIC DNA]</scope>
    <source>
        <strain evidence="9">AS27yjCOA_65</strain>
    </source>
</reference>
<comment type="caution">
    <text evidence="9">The sequence shown here is derived from an EMBL/GenBank/DDBJ whole genome shotgun (WGS) entry which is preliminary data.</text>
</comment>
<dbReference type="GO" id="GO:0015627">
    <property type="term" value="C:type II protein secretion system complex"/>
    <property type="evidence" value="ECO:0007669"/>
    <property type="project" value="InterPro"/>
</dbReference>
<comment type="subcellular location">
    <subcellularLocation>
        <location evidence="1">Cell inner membrane</location>
        <topology evidence="1">Single-pass membrane protein</topology>
    </subcellularLocation>
</comment>